<name>A0A8S0W9J2_CYCAE</name>
<feature type="transmembrane region" description="Helical" evidence="1">
    <location>
        <begin position="169"/>
        <end position="192"/>
    </location>
</feature>
<sequence length="228" mass="25298">MSRERDFSAFEASRSEIQKSRQRVAKMETREGNGSVEVKDYRCGNYPDDEGMIRAHLIFACLFSFVVALFFAESYNHLAATHEGSPTALISRTLLHLELRTVHHSSPPYILPSTAARIHTLWKFSLVLSVAAVIIGCMSPLLRRAQLWDCDGQSDVTPALIHELWQKRYISASLTCISVLLQAAVLLFLAGLAEFTAPLGVPRLLSLSLVGVLSLSVLLSNFALHILY</sequence>
<proteinExistence type="predicted"/>
<comment type="caution">
    <text evidence="3">The sequence shown here is derived from an EMBL/GenBank/DDBJ whole genome shotgun (WGS) entry which is preliminary data.</text>
</comment>
<dbReference type="InterPro" id="IPR045338">
    <property type="entry name" value="DUF6535"/>
</dbReference>
<accession>A0A8S0W9J2</accession>
<protein>
    <recommendedName>
        <fullName evidence="2">DUF6535 domain-containing protein</fullName>
    </recommendedName>
</protein>
<keyword evidence="4" id="KW-1185">Reference proteome</keyword>
<dbReference type="EMBL" id="CACVBS010000063">
    <property type="protein sequence ID" value="CAA7267798.1"/>
    <property type="molecule type" value="Genomic_DNA"/>
</dbReference>
<organism evidence="3 4">
    <name type="scientific">Cyclocybe aegerita</name>
    <name type="common">Black poplar mushroom</name>
    <name type="synonym">Agrocybe aegerita</name>
    <dbReference type="NCBI Taxonomy" id="1973307"/>
    <lineage>
        <taxon>Eukaryota</taxon>
        <taxon>Fungi</taxon>
        <taxon>Dikarya</taxon>
        <taxon>Basidiomycota</taxon>
        <taxon>Agaricomycotina</taxon>
        <taxon>Agaricomycetes</taxon>
        <taxon>Agaricomycetidae</taxon>
        <taxon>Agaricales</taxon>
        <taxon>Agaricineae</taxon>
        <taxon>Bolbitiaceae</taxon>
        <taxon>Cyclocybe</taxon>
    </lineage>
</organism>
<feature type="domain" description="DUF6535" evidence="2">
    <location>
        <begin position="55"/>
        <end position="196"/>
    </location>
</feature>
<evidence type="ECO:0000313" key="3">
    <source>
        <dbReference type="EMBL" id="CAA7267798.1"/>
    </source>
</evidence>
<feature type="transmembrane region" description="Helical" evidence="1">
    <location>
        <begin position="204"/>
        <end position="227"/>
    </location>
</feature>
<dbReference type="AlphaFoldDB" id="A0A8S0W9J2"/>
<evidence type="ECO:0000313" key="4">
    <source>
        <dbReference type="Proteomes" id="UP000467700"/>
    </source>
</evidence>
<keyword evidence="1" id="KW-0812">Transmembrane</keyword>
<feature type="transmembrane region" description="Helical" evidence="1">
    <location>
        <begin position="55"/>
        <end position="72"/>
    </location>
</feature>
<evidence type="ECO:0000259" key="2">
    <source>
        <dbReference type="Pfam" id="PF20153"/>
    </source>
</evidence>
<reference evidence="3 4" key="1">
    <citation type="submission" date="2020-01" db="EMBL/GenBank/DDBJ databases">
        <authorList>
            <person name="Gupta K D."/>
        </authorList>
    </citation>
    <scope>NUCLEOTIDE SEQUENCE [LARGE SCALE GENOMIC DNA]</scope>
</reference>
<keyword evidence="1" id="KW-0472">Membrane</keyword>
<feature type="transmembrane region" description="Helical" evidence="1">
    <location>
        <begin position="121"/>
        <end position="142"/>
    </location>
</feature>
<dbReference type="Pfam" id="PF20153">
    <property type="entry name" value="DUF6535"/>
    <property type="match status" value="1"/>
</dbReference>
<dbReference type="Proteomes" id="UP000467700">
    <property type="component" value="Unassembled WGS sequence"/>
</dbReference>
<gene>
    <name evidence="3" type="ORF">AAE3_LOCUS10063</name>
</gene>
<keyword evidence="1" id="KW-1133">Transmembrane helix</keyword>
<evidence type="ECO:0000256" key="1">
    <source>
        <dbReference type="SAM" id="Phobius"/>
    </source>
</evidence>